<dbReference type="HAMAP" id="MF_00137">
    <property type="entry name" value="SAICAR_synth"/>
    <property type="match status" value="1"/>
</dbReference>
<dbReference type="PROSITE" id="PS01058">
    <property type="entry name" value="SAICAR_SYNTHETASE_2"/>
    <property type="match status" value="1"/>
</dbReference>
<dbReference type="PANTHER" id="PTHR43599:SF3">
    <property type="entry name" value="SI:DKEY-6E2.2"/>
    <property type="match status" value="1"/>
</dbReference>
<comment type="caution">
    <text evidence="11">The sequence shown here is derived from an EMBL/GenBank/DDBJ whole genome shotgun (WGS) entry which is preliminary data.</text>
</comment>
<proteinExistence type="inferred from homology"/>
<protein>
    <recommendedName>
        <fullName evidence="10">PurE domain-containing protein</fullName>
    </recommendedName>
</protein>
<organism evidence="11 12">
    <name type="scientific">Caenorhabditis bovis</name>
    <dbReference type="NCBI Taxonomy" id="2654633"/>
    <lineage>
        <taxon>Eukaryota</taxon>
        <taxon>Metazoa</taxon>
        <taxon>Ecdysozoa</taxon>
        <taxon>Nematoda</taxon>
        <taxon>Chromadorea</taxon>
        <taxon>Rhabditida</taxon>
        <taxon>Rhabditina</taxon>
        <taxon>Rhabditomorpha</taxon>
        <taxon>Rhabditoidea</taxon>
        <taxon>Rhabditidae</taxon>
        <taxon>Peloderinae</taxon>
        <taxon>Caenorhabditis</taxon>
    </lineage>
</organism>
<dbReference type="InterPro" id="IPR028923">
    <property type="entry name" value="SAICAR_synt/ADE2_N"/>
</dbReference>
<evidence type="ECO:0000256" key="2">
    <source>
        <dbReference type="ARBA" id="ARBA00004747"/>
    </source>
</evidence>
<dbReference type="Pfam" id="PF00731">
    <property type="entry name" value="AIRC"/>
    <property type="match status" value="1"/>
</dbReference>
<dbReference type="Gene3D" id="3.30.200.20">
    <property type="entry name" value="Phosphorylase Kinase, domain 1"/>
    <property type="match status" value="1"/>
</dbReference>
<dbReference type="SUPFAM" id="SSF56104">
    <property type="entry name" value="SAICAR synthase-like"/>
    <property type="match status" value="1"/>
</dbReference>
<name>A0A8S1EVW3_9PELO</name>
<dbReference type="GO" id="GO:0005524">
    <property type="term" value="F:ATP binding"/>
    <property type="evidence" value="ECO:0007669"/>
    <property type="project" value="UniProtKB-KW"/>
</dbReference>
<dbReference type="EMBL" id="CADEPM010000004">
    <property type="protein sequence ID" value="CAB3405481.1"/>
    <property type="molecule type" value="Genomic_DNA"/>
</dbReference>
<keyword evidence="4" id="KW-0436">Ligase</keyword>
<dbReference type="SMART" id="SM01001">
    <property type="entry name" value="AIRC"/>
    <property type="match status" value="1"/>
</dbReference>
<dbReference type="AlphaFoldDB" id="A0A8S1EVW3"/>
<evidence type="ECO:0000313" key="12">
    <source>
        <dbReference type="Proteomes" id="UP000494206"/>
    </source>
</evidence>
<dbReference type="SUPFAM" id="SSF52255">
    <property type="entry name" value="N5-CAIR mutase (phosphoribosylaminoimidazole carboxylase, PurE)"/>
    <property type="match status" value="1"/>
</dbReference>
<evidence type="ECO:0000259" key="10">
    <source>
        <dbReference type="SMART" id="SM01001"/>
    </source>
</evidence>
<gene>
    <name evidence="11" type="ORF">CBOVIS_LOCUS7672</name>
</gene>
<accession>A0A8S1EVW3</accession>
<keyword evidence="8" id="KW-0511">Multifunctional enzyme</keyword>
<evidence type="ECO:0000256" key="6">
    <source>
        <dbReference type="ARBA" id="ARBA00022755"/>
    </source>
</evidence>
<feature type="compositionally biased region" description="Polar residues" evidence="9">
    <location>
        <begin position="150"/>
        <end position="159"/>
    </location>
</feature>
<dbReference type="OrthoDB" id="9991235at2759"/>
<dbReference type="InterPro" id="IPR000031">
    <property type="entry name" value="PurE_dom"/>
</dbReference>
<keyword evidence="7" id="KW-0067">ATP-binding</keyword>
<comment type="pathway">
    <text evidence="2">Purine metabolism; IMP biosynthesis via de novo pathway; 5-amino-1-(5-phospho-D-ribosyl)imidazole-4-carboxylate from 5-amino-1-(5-phospho-D-ribosyl)imidazole (carboxylase route): step 1/1.</text>
</comment>
<keyword evidence="6" id="KW-0658">Purine biosynthesis</keyword>
<dbReference type="PROSITE" id="PS01057">
    <property type="entry name" value="SAICAR_SYNTHETASE_1"/>
    <property type="match status" value="1"/>
</dbReference>
<evidence type="ECO:0000256" key="8">
    <source>
        <dbReference type="ARBA" id="ARBA00023268"/>
    </source>
</evidence>
<feature type="region of interest" description="Disordered" evidence="9">
    <location>
        <begin position="1"/>
        <end position="27"/>
    </location>
</feature>
<evidence type="ECO:0000256" key="4">
    <source>
        <dbReference type="ARBA" id="ARBA00022598"/>
    </source>
</evidence>
<dbReference type="FunFam" id="2.30.30.1020:FF:000005">
    <property type="entry name" value="Regena, isoform C"/>
    <property type="match status" value="1"/>
</dbReference>
<comment type="similarity">
    <text evidence="3">In the N-terminal section; belongs to the SAICAR synthetase family.</text>
</comment>
<evidence type="ECO:0000313" key="11">
    <source>
        <dbReference type="EMBL" id="CAB3405481.1"/>
    </source>
</evidence>
<dbReference type="GO" id="GO:0006355">
    <property type="term" value="P:regulation of DNA-templated transcription"/>
    <property type="evidence" value="ECO:0007669"/>
    <property type="project" value="InterPro"/>
</dbReference>
<dbReference type="Proteomes" id="UP000494206">
    <property type="component" value="Unassembled WGS sequence"/>
</dbReference>
<dbReference type="GO" id="GO:0005829">
    <property type="term" value="C:cytosol"/>
    <property type="evidence" value="ECO:0007669"/>
    <property type="project" value="TreeGrafter"/>
</dbReference>
<dbReference type="GO" id="GO:0006189">
    <property type="term" value="P:'de novo' IMP biosynthetic process"/>
    <property type="evidence" value="ECO:0007669"/>
    <property type="project" value="InterPro"/>
</dbReference>
<dbReference type="PANTHER" id="PTHR43599">
    <property type="entry name" value="MULTIFUNCTIONAL PROTEIN ADE2"/>
    <property type="match status" value="1"/>
</dbReference>
<reference evidence="11 12" key="1">
    <citation type="submission" date="2020-04" db="EMBL/GenBank/DDBJ databases">
        <authorList>
            <person name="Laetsch R D."/>
            <person name="Stevens L."/>
            <person name="Kumar S."/>
            <person name="Blaxter L. M."/>
        </authorList>
    </citation>
    <scope>NUCLEOTIDE SEQUENCE [LARGE SCALE GENOMIC DNA]</scope>
</reference>
<dbReference type="InterPro" id="IPR038635">
    <property type="entry name" value="CCR4-NOT_su2/3/5_C_sf"/>
</dbReference>
<feature type="domain" description="PurE" evidence="10">
    <location>
        <begin position="642"/>
        <end position="786"/>
    </location>
</feature>
<dbReference type="InterPro" id="IPR018236">
    <property type="entry name" value="SAICAR_synthetase_CS"/>
</dbReference>
<dbReference type="CDD" id="cd01416">
    <property type="entry name" value="SAICAR_synt_Ade5"/>
    <property type="match status" value="1"/>
</dbReference>
<feature type="region of interest" description="Disordered" evidence="9">
    <location>
        <begin position="144"/>
        <end position="167"/>
    </location>
</feature>
<evidence type="ECO:0000256" key="1">
    <source>
        <dbReference type="ARBA" id="ARBA00004672"/>
    </source>
</evidence>
<dbReference type="Pfam" id="PF01259">
    <property type="entry name" value="SAICAR_synt"/>
    <property type="match status" value="1"/>
</dbReference>
<keyword evidence="12" id="KW-1185">Reference proteome</keyword>
<sequence length="796" mass="88668">MKSAGGVATDRLLPTSQTQHYHQHFTSSTITKPTKIINESEFPSLGAKGTSSLGGGFSPIPTTSGGVLNVAQSNSPLKETFPSRANYANLMRADPSLTSSEFQIQNEDFPALPGVTAGQNSGSQLSNMISSDHPDAFSNTNDDSEGFGVSRNSSDTSKGIITHPDGEVTNIPPSMLADQFGMAGLVTYLRTVDNPSIVSLALGYDLTTLGLNLNLSERHLYTTFGGPWADSPIKPHELDVKVPDEYMTNIHIREKLPPIKMNKLAEDVLFYLFYNFPNELYQLAAAHELYQREWRFHKAEGVWLTRSQYGGIKEQTGTYEKGHYNVFDHLQWRKIPKELKLEYKELEERPKLPTNVPNAPTSGVSTSLLSMNLFPNGGSGASTPPPLAAGINGKTKEIYDIRGFPDFVLIRSKDVLTAFNAERRNEISGKSTIANQTTVHVFNYFKELNFETHFVQAISSIEFVARKCEMIPIEWVARRVATGSFLKRNPGVAEGFRFSQPKIETFFKDDAQNDPLWSDEQILSAIMIVGGVRIRRDQIQLMKRQTCLVFRLLEKAWQQHNCALIDMKIEFGVTNDGRIILADVIDNDSWRVWPNNDRRLQLDKQVYRDMANVTNEGLQQIIQNYTKVMKLTEQFIDDKATCRVVIIMGSSADRDFAQIIAKEAENLGANVITIVSSAHKTTEETLEIVRDYEDTPMPTVIIAVAGRSNGLGPVIAGNTTLPVINCPPIDNYNDVWSSLRMPSGIGCTTVLDPKEAALAAAKILMRSNHLIFGKILTAQFHHQLNVYEANMEIQKK</sequence>
<dbReference type="Gene3D" id="3.30.470.20">
    <property type="entry name" value="ATP-grasp fold, B domain"/>
    <property type="match status" value="1"/>
</dbReference>
<evidence type="ECO:0000256" key="3">
    <source>
        <dbReference type="ARBA" id="ARBA00011020"/>
    </source>
</evidence>
<dbReference type="GO" id="GO:2000036">
    <property type="term" value="P:regulation of stem cell population maintenance"/>
    <property type="evidence" value="ECO:0007669"/>
    <property type="project" value="UniProtKB-ARBA"/>
</dbReference>
<evidence type="ECO:0000256" key="7">
    <source>
        <dbReference type="ARBA" id="ARBA00022840"/>
    </source>
</evidence>
<dbReference type="Gene3D" id="3.40.50.1970">
    <property type="match status" value="1"/>
</dbReference>
<comment type="pathway">
    <text evidence="1">Purine metabolism; IMP biosynthesis via de novo pathway; 5-amino-1-(5-phospho-D-ribosyl)imidazole-4-carboxamide from 5-amino-1-(5-phospho-D-ribosyl)imidazole-4-carboxylate: step 1/2.</text>
</comment>
<dbReference type="InterPro" id="IPR007282">
    <property type="entry name" value="NOT2/3/5_C"/>
</dbReference>
<keyword evidence="5" id="KW-0547">Nucleotide-binding</keyword>
<evidence type="ECO:0000256" key="5">
    <source>
        <dbReference type="ARBA" id="ARBA00022741"/>
    </source>
</evidence>
<dbReference type="GO" id="GO:0004639">
    <property type="term" value="F:phosphoribosylaminoimidazolesuccinocarboxamide synthase activity"/>
    <property type="evidence" value="ECO:0007669"/>
    <property type="project" value="InterPro"/>
</dbReference>
<dbReference type="InterPro" id="IPR050089">
    <property type="entry name" value="SAICAR_synthetase"/>
</dbReference>
<evidence type="ECO:0000256" key="9">
    <source>
        <dbReference type="SAM" id="MobiDB-lite"/>
    </source>
</evidence>
<dbReference type="Gene3D" id="2.30.30.1020">
    <property type="entry name" value="CCR4-NOT complex subunit 2/3/5, C-terminal domain"/>
    <property type="match status" value="1"/>
</dbReference>
<dbReference type="Pfam" id="PF04153">
    <property type="entry name" value="NOT2_3_5_C"/>
    <property type="match status" value="1"/>
</dbReference>
<dbReference type="FunFam" id="3.30.470.20:FF:000020">
    <property type="entry name" value="Probable multifunctional protein ADE2"/>
    <property type="match status" value="1"/>
</dbReference>